<keyword evidence="2 3" id="KW-0378">Hydrolase</keyword>
<dbReference type="InterPro" id="IPR000801">
    <property type="entry name" value="Esterase-like"/>
</dbReference>
<protein>
    <submittedName>
        <fullName evidence="3">Alpha/beta hydrolase-fold protein</fullName>
    </submittedName>
</protein>
<dbReference type="RefSeq" id="WP_303463745.1">
    <property type="nucleotide sequence ID" value="NZ_JAUOPZ010000003.1"/>
</dbReference>
<evidence type="ECO:0000313" key="4">
    <source>
        <dbReference type="Proteomes" id="UP001170717"/>
    </source>
</evidence>
<dbReference type="PANTHER" id="PTHR40841">
    <property type="entry name" value="SIDEROPHORE TRIACETYLFUSARININE C ESTERASE"/>
    <property type="match status" value="1"/>
</dbReference>
<dbReference type="Gene3D" id="3.40.50.1820">
    <property type="entry name" value="alpha/beta hydrolase"/>
    <property type="match status" value="1"/>
</dbReference>
<name>A0AAW7Z0J4_9ALTE</name>
<dbReference type="EMBL" id="JAUOQI010000001">
    <property type="protein sequence ID" value="MDO6576091.1"/>
    <property type="molecule type" value="Genomic_DNA"/>
</dbReference>
<organism evidence="3 4">
    <name type="scientific">Alteromonas stellipolaris</name>
    <dbReference type="NCBI Taxonomy" id="233316"/>
    <lineage>
        <taxon>Bacteria</taxon>
        <taxon>Pseudomonadati</taxon>
        <taxon>Pseudomonadota</taxon>
        <taxon>Gammaproteobacteria</taxon>
        <taxon>Alteromonadales</taxon>
        <taxon>Alteromonadaceae</taxon>
        <taxon>Alteromonas/Salinimonas group</taxon>
        <taxon>Alteromonas</taxon>
    </lineage>
</organism>
<comment type="similarity">
    <text evidence="1">Belongs to the esterase D family.</text>
</comment>
<dbReference type="InterPro" id="IPR052558">
    <property type="entry name" value="Siderophore_Hydrolase_D"/>
</dbReference>
<dbReference type="SUPFAM" id="SSF53474">
    <property type="entry name" value="alpha/beta-Hydrolases"/>
    <property type="match status" value="1"/>
</dbReference>
<dbReference type="InterPro" id="IPR029058">
    <property type="entry name" value="AB_hydrolase_fold"/>
</dbReference>
<sequence>MPAGYSKSDAHYPELYVTDGDIQGPHTAGTLDYLAKFGYAPQMIVVGIVNPRETRERDLTLTSANKHDPEQVTNADLFLAFVEQEVIPEVKARYRTLDYQGLADTSHGGQFAINALVKRPGLFNGVVAVSPSLYWNKSQLLTLTEIKGLSTEQKEQLQSLFS</sequence>
<dbReference type="Pfam" id="PF00756">
    <property type="entry name" value="Esterase"/>
    <property type="match status" value="1"/>
</dbReference>
<accession>A0AAW7Z0J4</accession>
<comment type="caution">
    <text evidence="3">The sequence shown here is derived from an EMBL/GenBank/DDBJ whole genome shotgun (WGS) entry which is preliminary data.</text>
</comment>
<proteinExistence type="inferred from homology"/>
<dbReference type="GO" id="GO:0016788">
    <property type="term" value="F:hydrolase activity, acting on ester bonds"/>
    <property type="evidence" value="ECO:0007669"/>
    <property type="project" value="TreeGrafter"/>
</dbReference>
<evidence type="ECO:0000256" key="1">
    <source>
        <dbReference type="ARBA" id="ARBA00005622"/>
    </source>
</evidence>
<dbReference type="Proteomes" id="UP001170717">
    <property type="component" value="Unassembled WGS sequence"/>
</dbReference>
<dbReference type="PANTHER" id="PTHR40841:SF2">
    <property type="entry name" value="SIDEROPHORE-DEGRADING ESTERASE (EUROFUNG)"/>
    <property type="match status" value="1"/>
</dbReference>
<evidence type="ECO:0000256" key="2">
    <source>
        <dbReference type="ARBA" id="ARBA00022801"/>
    </source>
</evidence>
<dbReference type="AlphaFoldDB" id="A0AAW7Z0J4"/>
<evidence type="ECO:0000313" key="3">
    <source>
        <dbReference type="EMBL" id="MDO6576091.1"/>
    </source>
</evidence>
<gene>
    <name evidence="3" type="ORF">Q4527_01755</name>
</gene>
<reference evidence="3" key="1">
    <citation type="submission" date="2023-07" db="EMBL/GenBank/DDBJ databases">
        <title>Genome content predicts the carbon catabolic preferences of heterotrophic bacteria.</title>
        <authorList>
            <person name="Gralka M."/>
        </authorList>
    </citation>
    <scope>NUCLEOTIDE SEQUENCE</scope>
    <source>
        <strain evidence="3">F2M12</strain>
    </source>
</reference>